<evidence type="ECO:0000259" key="7">
    <source>
        <dbReference type="Pfam" id="PF21796"/>
    </source>
</evidence>
<feature type="compositionally biased region" description="Basic and acidic residues" evidence="5">
    <location>
        <begin position="27"/>
        <end position="52"/>
    </location>
</feature>
<comment type="subcellular location">
    <subcellularLocation>
        <location evidence="1">Nucleus</location>
    </subcellularLocation>
</comment>
<dbReference type="GeneID" id="11534299"/>
<feature type="compositionally biased region" description="Polar residues" evidence="5">
    <location>
        <begin position="53"/>
        <end position="63"/>
    </location>
</feature>
<dbReference type="STRING" id="1071381.G8BSB1"/>
<dbReference type="RefSeq" id="XP_003685166.1">
    <property type="nucleotide sequence ID" value="XM_003685118.1"/>
</dbReference>
<dbReference type="Proteomes" id="UP000005666">
    <property type="component" value="Chromosome 4"/>
</dbReference>
<dbReference type="HOGENOM" id="CLU_028547_0_0_1"/>
<evidence type="ECO:0000313" key="8">
    <source>
        <dbReference type="EMBL" id="CCE62732.1"/>
    </source>
</evidence>
<dbReference type="Pfam" id="PF21796">
    <property type="entry name" value="Cac1_C"/>
    <property type="match status" value="1"/>
</dbReference>
<dbReference type="InterPro" id="IPR022043">
    <property type="entry name" value="CAF1A_DD"/>
</dbReference>
<keyword evidence="9" id="KW-1185">Reference proteome</keyword>
<evidence type="ECO:0000256" key="1">
    <source>
        <dbReference type="ARBA" id="ARBA00004123"/>
    </source>
</evidence>
<dbReference type="GO" id="GO:0006335">
    <property type="term" value="P:DNA replication-dependent chromatin assembly"/>
    <property type="evidence" value="ECO:0007669"/>
    <property type="project" value="EnsemblFungi"/>
</dbReference>
<dbReference type="KEGG" id="tpf:TPHA_0D00910"/>
<dbReference type="GO" id="GO:0006334">
    <property type="term" value="P:nucleosome assembly"/>
    <property type="evidence" value="ECO:0007669"/>
    <property type="project" value="TreeGrafter"/>
</dbReference>
<feature type="compositionally biased region" description="Acidic residues" evidence="5">
    <location>
        <begin position="397"/>
        <end position="432"/>
    </location>
</feature>
<dbReference type="InterPro" id="IPR048800">
    <property type="entry name" value="Cac1-like_C"/>
</dbReference>
<dbReference type="GO" id="GO:0000786">
    <property type="term" value="C:nucleosome"/>
    <property type="evidence" value="ECO:0007669"/>
    <property type="project" value="EnsemblFungi"/>
</dbReference>
<keyword evidence="2" id="KW-0227">DNA damage</keyword>
<feature type="compositionally biased region" description="Basic and acidic residues" evidence="5">
    <location>
        <begin position="118"/>
        <end position="196"/>
    </location>
</feature>
<dbReference type="OMA" id="YENVRPP"/>
<dbReference type="GO" id="GO:0042393">
    <property type="term" value="F:histone binding"/>
    <property type="evidence" value="ECO:0007669"/>
    <property type="project" value="EnsemblFungi"/>
</dbReference>
<dbReference type="EMBL" id="HE612859">
    <property type="protein sequence ID" value="CCE62732.1"/>
    <property type="molecule type" value="Genomic_DNA"/>
</dbReference>
<keyword evidence="3" id="KW-0234">DNA repair</keyword>
<evidence type="ECO:0000313" key="9">
    <source>
        <dbReference type="Proteomes" id="UP000005666"/>
    </source>
</evidence>
<feature type="region of interest" description="Disordered" evidence="5">
    <location>
        <begin position="397"/>
        <end position="434"/>
    </location>
</feature>
<dbReference type="GO" id="GO:0006281">
    <property type="term" value="P:DNA repair"/>
    <property type="evidence" value="ECO:0007669"/>
    <property type="project" value="UniProtKB-KW"/>
</dbReference>
<evidence type="ECO:0000259" key="6">
    <source>
        <dbReference type="Pfam" id="PF12253"/>
    </source>
</evidence>
<evidence type="ECO:0000256" key="5">
    <source>
        <dbReference type="SAM" id="MobiDB-lite"/>
    </source>
</evidence>
<keyword evidence="4" id="KW-0539">Nucleus</keyword>
<dbReference type="eggNOG" id="KOG4363">
    <property type="taxonomic scope" value="Eukaryota"/>
</dbReference>
<reference evidence="8 9" key="1">
    <citation type="journal article" date="2011" name="Proc. Natl. Acad. Sci. U.S.A.">
        <title>Evolutionary erosion of yeast sex chromosomes by mating-type switching accidents.</title>
        <authorList>
            <person name="Gordon J.L."/>
            <person name="Armisen D."/>
            <person name="Proux-Wera E."/>
            <person name="Oheigeartaigh S.S."/>
            <person name="Byrne K.P."/>
            <person name="Wolfe K.H."/>
        </authorList>
    </citation>
    <scope>NUCLEOTIDE SEQUENCE [LARGE SCALE GENOMIC DNA]</scope>
    <source>
        <strain evidence="9">ATCC 24235 / CBS 4417 / NBRC 1672 / NRRL Y-8282 / UCD 70-5</strain>
    </source>
</reference>
<feature type="compositionally biased region" description="Polar residues" evidence="5">
    <location>
        <begin position="505"/>
        <end position="515"/>
    </location>
</feature>
<evidence type="ECO:0000256" key="3">
    <source>
        <dbReference type="ARBA" id="ARBA00023204"/>
    </source>
</evidence>
<dbReference type="GO" id="GO:0005634">
    <property type="term" value="C:nucleus"/>
    <property type="evidence" value="ECO:0007669"/>
    <property type="project" value="UniProtKB-SubCell"/>
</dbReference>
<dbReference type="AlphaFoldDB" id="G8BSB1"/>
<feature type="region of interest" description="Disordered" evidence="5">
    <location>
        <begin position="1"/>
        <end position="196"/>
    </location>
</feature>
<feature type="compositionally biased region" description="Basic and acidic residues" evidence="5">
    <location>
        <begin position="1"/>
        <end position="17"/>
    </location>
</feature>
<gene>
    <name evidence="8" type="primary">TPHA0D00910</name>
    <name evidence="8" type="ordered locus">TPHA_0D00910</name>
</gene>
<dbReference type="Pfam" id="PF12253">
    <property type="entry name" value="CAF1A_dimeriz"/>
    <property type="match status" value="1"/>
</dbReference>
<accession>G8BSB1</accession>
<feature type="compositionally biased region" description="Basic and acidic residues" evidence="5">
    <location>
        <begin position="95"/>
        <end position="108"/>
    </location>
</feature>
<dbReference type="PANTHER" id="PTHR15272:SF0">
    <property type="entry name" value="CHROMATIN ASSEMBLY FACTOR 1 SUBUNIT A"/>
    <property type="match status" value="1"/>
</dbReference>
<feature type="domain" description="Chromatin assembly factor 1 subunit A dimerization" evidence="6">
    <location>
        <begin position="349"/>
        <end position="421"/>
    </location>
</feature>
<feature type="domain" description="Chromatin assembly factor 1 subunit Cac1-like C-terminal" evidence="7">
    <location>
        <begin position="553"/>
        <end position="609"/>
    </location>
</feature>
<dbReference type="GO" id="GO:0033186">
    <property type="term" value="C:CAF-1 complex"/>
    <property type="evidence" value="ECO:0007669"/>
    <property type="project" value="EnsemblFungi"/>
</dbReference>
<proteinExistence type="predicted"/>
<feature type="region of interest" description="Disordered" evidence="5">
    <location>
        <begin position="505"/>
        <end position="544"/>
    </location>
</feature>
<dbReference type="OrthoDB" id="79480at2759"/>
<dbReference type="GO" id="GO:0000775">
    <property type="term" value="C:chromosome, centromeric region"/>
    <property type="evidence" value="ECO:0007669"/>
    <property type="project" value="EnsemblFungi"/>
</dbReference>
<evidence type="ECO:0000256" key="4">
    <source>
        <dbReference type="ARBA" id="ARBA00023242"/>
    </source>
</evidence>
<evidence type="ECO:0000256" key="2">
    <source>
        <dbReference type="ARBA" id="ARBA00022763"/>
    </source>
</evidence>
<dbReference type="PANTHER" id="PTHR15272">
    <property type="entry name" value="CHROMATIN ASSEMBLY FACTOR 1 SUBUNIT A CAF-1 SUBUNIT A"/>
    <property type="match status" value="1"/>
</dbReference>
<organism evidence="8 9">
    <name type="scientific">Tetrapisispora phaffii (strain ATCC 24235 / CBS 4417 / NBRC 1672 / NRRL Y-8282 / UCD 70-5)</name>
    <name type="common">Yeast</name>
    <name type="synonym">Fabospora phaffii</name>
    <dbReference type="NCBI Taxonomy" id="1071381"/>
    <lineage>
        <taxon>Eukaryota</taxon>
        <taxon>Fungi</taxon>
        <taxon>Dikarya</taxon>
        <taxon>Ascomycota</taxon>
        <taxon>Saccharomycotina</taxon>
        <taxon>Saccharomycetes</taxon>
        <taxon>Saccharomycetales</taxon>
        <taxon>Saccharomycetaceae</taxon>
        <taxon>Tetrapisispora</taxon>
    </lineage>
</organism>
<name>G8BSB1_TETPH</name>
<protein>
    <submittedName>
        <fullName evidence="8">Uncharacterized protein</fullName>
    </submittedName>
</protein>
<sequence>MSMSSERSDVPKSDRKSILSFFQNPSIDRKKSEKQMSSEEVRANVINDDKGKSMSNDVEITTISDSESEQEQENPSESTGVHKKVNLVTGSNEVDIIKHIDLQKKAEIETDVGNGNQVKKEEKSKNNEANDSSKEEKAKQKREALQKERDAKLKLKEEDKKQKELQRKKEKLEREKRLQEEKKKREEKAEEVKRKREEVRLLKEAEKLKREEERLAVKRKREEEKKAKERAQSRIGNFFKKVNDSGTMISSKTDYEKQFLKFYATEGVHLSTSPQLSSDDLKESIKKLDLFLNSRLEDNTEDINQWLDKRTKRRGYKVKNTAVNLLQQMTTKEKGDDALQAMLSLVPTKYIKFYENVRPPYMGTYSKDIIIPANNPFTTEGTGYSYDYDSDLEWVNEEDEEGGEIDDLESGEEDEEEEDDEASEGEFDEFLDSEDKHETKKKKFIGPLIPIVHLRNDIDKLEEDDKTYFEQLSIEFLLDPTAYPIDPLATPSIIANMNNNQYSNTSEAIDNNTSPLKRPSTALEDGDITGTSTPGSSPDKKKQKHLITETKALLKLFDNLQDSTFSLATVTEIVQKHIPNYNKQIIKNTVKEYAVRSTGKGDTPRKWSIKDMSAWNELRSKLDKKE</sequence>